<keyword evidence="1" id="KW-1133">Transmembrane helix</keyword>
<comment type="caution">
    <text evidence="2">The sequence shown here is derived from an EMBL/GenBank/DDBJ whole genome shotgun (WGS) entry which is preliminary data.</text>
</comment>
<keyword evidence="1" id="KW-0472">Membrane</keyword>
<keyword evidence="3" id="KW-1185">Reference proteome</keyword>
<sequence>MDIIKISLLGVCGVMLGFLMKGTKPEYACFITVGIGLVIMGLAVGKIRYLFESLGKIQEALPVDTEYISTLVKMVGITYIGQFASGICKDAGYSTTAAQIELFCKLSVMVLSMPVLMALLRTIQEFMV</sequence>
<dbReference type="Pfam" id="PF06686">
    <property type="entry name" value="SpoIIIAC"/>
    <property type="match status" value="2"/>
</dbReference>
<dbReference type="InterPro" id="IPR025664">
    <property type="entry name" value="Spore_III_AC/AD"/>
</dbReference>
<name>A0A8I0AFX8_9FIRM</name>
<organism evidence="2 3">
    <name type="scientific">Blautia segnis</name>
    <dbReference type="NCBI Taxonomy" id="2763030"/>
    <lineage>
        <taxon>Bacteria</taxon>
        <taxon>Bacillati</taxon>
        <taxon>Bacillota</taxon>
        <taxon>Clostridia</taxon>
        <taxon>Lachnospirales</taxon>
        <taxon>Lachnospiraceae</taxon>
        <taxon>Blautia</taxon>
    </lineage>
</organism>
<protein>
    <submittedName>
        <fullName evidence="2">Stage III sporulation protein AD</fullName>
    </submittedName>
</protein>
<evidence type="ECO:0000256" key="1">
    <source>
        <dbReference type="SAM" id="Phobius"/>
    </source>
</evidence>
<gene>
    <name evidence="2" type="ORF">H8S54_15020</name>
</gene>
<dbReference type="Proteomes" id="UP000652847">
    <property type="component" value="Unassembled WGS sequence"/>
</dbReference>
<dbReference type="EMBL" id="JACOOT010000035">
    <property type="protein sequence ID" value="MBC5652378.1"/>
    <property type="molecule type" value="Genomic_DNA"/>
</dbReference>
<feature type="transmembrane region" description="Helical" evidence="1">
    <location>
        <begin position="27"/>
        <end position="47"/>
    </location>
</feature>
<evidence type="ECO:0000313" key="3">
    <source>
        <dbReference type="Proteomes" id="UP000652847"/>
    </source>
</evidence>
<dbReference type="AlphaFoldDB" id="A0A8I0AFX8"/>
<feature type="transmembrane region" description="Helical" evidence="1">
    <location>
        <begin position="100"/>
        <end position="120"/>
    </location>
</feature>
<feature type="transmembrane region" description="Helical" evidence="1">
    <location>
        <begin position="67"/>
        <end position="88"/>
    </location>
</feature>
<keyword evidence="1" id="KW-0812">Transmembrane</keyword>
<accession>A0A8I0AFX8</accession>
<evidence type="ECO:0000313" key="2">
    <source>
        <dbReference type="EMBL" id="MBC5652378.1"/>
    </source>
</evidence>
<reference evidence="2 3" key="1">
    <citation type="submission" date="2020-08" db="EMBL/GenBank/DDBJ databases">
        <title>Genome public.</title>
        <authorList>
            <person name="Liu C."/>
            <person name="Sun Q."/>
        </authorList>
    </citation>
    <scope>NUCLEOTIDE SEQUENCE [LARGE SCALE GENOMIC DNA]</scope>
    <source>
        <strain evidence="2 3">BX17</strain>
    </source>
</reference>
<dbReference type="RefSeq" id="WP_173766427.1">
    <property type="nucleotide sequence ID" value="NZ_JACOOT010000035.1"/>
</dbReference>
<proteinExistence type="predicted"/>